<gene>
    <name evidence="1" type="ORF">GCM10022410_05040</name>
</gene>
<dbReference type="Proteomes" id="UP001501734">
    <property type="component" value="Unassembled WGS sequence"/>
</dbReference>
<protein>
    <recommendedName>
        <fullName evidence="3">Transposase</fullName>
    </recommendedName>
</protein>
<organism evidence="1 2">
    <name type="scientific">Amphibacillus indicireducens</name>
    <dbReference type="NCBI Taxonomy" id="1076330"/>
    <lineage>
        <taxon>Bacteria</taxon>
        <taxon>Bacillati</taxon>
        <taxon>Bacillota</taxon>
        <taxon>Bacilli</taxon>
        <taxon>Bacillales</taxon>
        <taxon>Bacillaceae</taxon>
        <taxon>Amphibacillus</taxon>
    </lineage>
</organism>
<sequence>MRSSRKSHIWPNITLLPTKISQSSTIVKLKLAYTSLPRCTFFPPRKQKYEEANELFDGRNSFSKTDTDATFMCMKEDPMKNRELKPGYNLQVASSNQYVIDFDIFPNPTDTRTLIPFLDSIQTQS</sequence>
<proteinExistence type="predicted"/>
<dbReference type="PANTHER" id="PTHR33408">
    <property type="entry name" value="TRANSPOSASE"/>
    <property type="match status" value="1"/>
</dbReference>
<evidence type="ECO:0000313" key="2">
    <source>
        <dbReference type="Proteomes" id="UP001501734"/>
    </source>
</evidence>
<dbReference type="EMBL" id="BAABDL010000023">
    <property type="protein sequence ID" value="GAA4060968.1"/>
    <property type="molecule type" value="Genomic_DNA"/>
</dbReference>
<reference evidence="2" key="1">
    <citation type="journal article" date="2019" name="Int. J. Syst. Evol. Microbiol.">
        <title>The Global Catalogue of Microorganisms (GCM) 10K type strain sequencing project: providing services to taxonomists for standard genome sequencing and annotation.</title>
        <authorList>
            <consortium name="The Broad Institute Genomics Platform"/>
            <consortium name="The Broad Institute Genome Sequencing Center for Infectious Disease"/>
            <person name="Wu L."/>
            <person name="Ma J."/>
        </authorList>
    </citation>
    <scope>NUCLEOTIDE SEQUENCE [LARGE SCALE GENOMIC DNA]</scope>
    <source>
        <strain evidence="2">JCM 17250</strain>
    </source>
</reference>
<keyword evidence="2" id="KW-1185">Reference proteome</keyword>
<name>A0ABP7V746_9BACI</name>
<evidence type="ECO:0008006" key="3">
    <source>
        <dbReference type="Google" id="ProtNLM"/>
    </source>
</evidence>
<accession>A0ABP7V746</accession>
<comment type="caution">
    <text evidence="1">The sequence shown here is derived from an EMBL/GenBank/DDBJ whole genome shotgun (WGS) entry which is preliminary data.</text>
</comment>
<evidence type="ECO:0000313" key="1">
    <source>
        <dbReference type="EMBL" id="GAA4060968.1"/>
    </source>
</evidence>
<dbReference type="PANTHER" id="PTHR33408:SF2">
    <property type="entry name" value="TRANSPOSASE DDE DOMAIN-CONTAINING PROTEIN"/>
    <property type="match status" value="1"/>
</dbReference>